<dbReference type="EMBL" id="NOIH01000013">
    <property type="protein sequence ID" value="OYD53667.1"/>
    <property type="molecule type" value="Genomic_DNA"/>
</dbReference>
<reference evidence="2 3" key="1">
    <citation type="submission" date="2017-07" db="EMBL/GenBank/DDBJ databases">
        <title>Thauera sp. KNDSS-Mac4 genome sequence and assembly.</title>
        <authorList>
            <person name="Mayilraj S."/>
        </authorList>
    </citation>
    <scope>NUCLEOTIDE SEQUENCE [LARGE SCALE GENOMIC DNA]</scope>
    <source>
        <strain evidence="2 3">KNDSS-Mac4</strain>
    </source>
</reference>
<dbReference type="InterPro" id="IPR024047">
    <property type="entry name" value="MM3350-like_sf"/>
</dbReference>
<dbReference type="AlphaFoldDB" id="A0A235EYL8"/>
<organism evidence="2 3">
    <name type="scientific">Thauera propionica</name>
    <dbReference type="NCBI Taxonomy" id="2019431"/>
    <lineage>
        <taxon>Bacteria</taxon>
        <taxon>Pseudomonadati</taxon>
        <taxon>Pseudomonadota</taxon>
        <taxon>Betaproteobacteria</taxon>
        <taxon>Rhodocyclales</taxon>
        <taxon>Zoogloeaceae</taxon>
        <taxon>Thauera</taxon>
    </lineage>
</organism>
<evidence type="ECO:0000259" key="1">
    <source>
        <dbReference type="Pfam" id="PF07929"/>
    </source>
</evidence>
<dbReference type="PANTHER" id="PTHR41878">
    <property type="entry name" value="LEXA REPRESSOR-RELATED"/>
    <property type="match status" value="1"/>
</dbReference>
<dbReference type="Pfam" id="PF07929">
    <property type="entry name" value="PRiA4_ORF3"/>
    <property type="match status" value="1"/>
</dbReference>
<accession>A0A235EYL8</accession>
<evidence type="ECO:0000313" key="3">
    <source>
        <dbReference type="Proteomes" id="UP000215181"/>
    </source>
</evidence>
<keyword evidence="3" id="KW-1185">Reference proteome</keyword>
<dbReference type="SUPFAM" id="SSF159941">
    <property type="entry name" value="MM3350-like"/>
    <property type="match status" value="1"/>
</dbReference>
<feature type="domain" description="Plasmid pRiA4b Orf3-like" evidence="1">
    <location>
        <begin position="8"/>
        <end position="179"/>
    </location>
</feature>
<evidence type="ECO:0000313" key="2">
    <source>
        <dbReference type="EMBL" id="OYD53667.1"/>
    </source>
</evidence>
<proteinExistence type="predicted"/>
<dbReference type="Gene3D" id="3.10.290.30">
    <property type="entry name" value="MM3350-like"/>
    <property type="match status" value="1"/>
</dbReference>
<sequence>MSRKTAVKAYTLRIELQDIEPLIWRRLLLDGDSTLSKLHHYIQAAMGWTDAHLHEFEIGGKTYATPHPEDDPEREIVDERRVRLDRVATTGDHFAYLYDFGDSWQHRVVVERVESLDGDQRGYAYVSAGERACPPEDVGGAAAYMDFMEQVSQRPLDEEGRRLLEWAGEDFDPARFDRHAANAALLRMAWNRWV</sequence>
<name>A0A235EYL8_9RHOO</name>
<dbReference type="Proteomes" id="UP000215181">
    <property type="component" value="Unassembled WGS sequence"/>
</dbReference>
<comment type="caution">
    <text evidence="2">The sequence shown here is derived from an EMBL/GenBank/DDBJ whole genome shotgun (WGS) entry which is preliminary data.</text>
</comment>
<protein>
    <recommendedName>
        <fullName evidence="1">Plasmid pRiA4b Orf3-like domain-containing protein</fullName>
    </recommendedName>
</protein>
<dbReference type="InterPro" id="IPR012912">
    <property type="entry name" value="Plasmid_pRiA4b_Orf3-like"/>
</dbReference>
<gene>
    <name evidence="2" type="ORF">CGK74_12025</name>
</gene>
<dbReference type="PANTHER" id="PTHR41878:SF1">
    <property type="entry name" value="TNPR PROTEIN"/>
    <property type="match status" value="1"/>
</dbReference>
<dbReference type="OrthoDB" id="9816539at2"/>